<sequence>MCKIILYHGSNEKIEKPVFGKGKAYNDYGRGFYCSEHIELVKEWSCNEGVDGFANRYELDTSGLKILNLSSEEYTILHWLALLVENRRFRISTPVMRRGIQWLRDYFLLDISEYDLIIGYRADDSYFSFARAFISNEISLNQLNYSMRLGKLGEQYVLKSEKAFKQLVFKSAELADNTIYYARRKTRDDDARNAFFTELEKEDVNGIYMRDIIREEMKSDDVRLR</sequence>
<evidence type="ECO:0000313" key="2">
    <source>
        <dbReference type="Proteomes" id="UP000753219"/>
    </source>
</evidence>
<gene>
    <name evidence="1" type="ORF">KHZ85_00850</name>
</gene>
<dbReference type="AlphaFoldDB" id="A0A942W8X4"/>
<dbReference type="Proteomes" id="UP000753219">
    <property type="component" value="Unassembled WGS sequence"/>
</dbReference>
<dbReference type="RefSeq" id="WP_278639488.1">
    <property type="nucleotide sequence ID" value="NZ_JAGZMZ010000002.1"/>
</dbReference>
<accession>A0A942W8X4</accession>
<protein>
    <submittedName>
        <fullName evidence="1">DUF3990 domain-containing protein</fullName>
    </submittedName>
</protein>
<dbReference type="Pfam" id="PF13151">
    <property type="entry name" value="DUF3990"/>
    <property type="match status" value="1"/>
</dbReference>
<organism evidence="1 2">
    <name type="scientific">Amedibacillus dolichus</name>
    <dbReference type="NCBI Taxonomy" id="31971"/>
    <lineage>
        <taxon>Bacteria</taxon>
        <taxon>Bacillati</taxon>
        <taxon>Bacillota</taxon>
        <taxon>Erysipelotrichia</taxon>
        <taxon>Erysipelotrichales</taxon>
        <taxon>Erysipelotrichaceae</taxon>
        <taxon>Amedibacillus</taxon>
    </lineage>
</organism>
<evidence type="ECO:0000313" key="1">
    <source>
        <dbReference type="EMBL" id="MBS4883308.1"/>
    </source>
</evidence>
<proteinExistence type="predicted"/>
<dbReference type="InterPro" id="IPR025051">
    <property type="entry name" value="DUF3990"/>
</dbReference>
<dbReference type="EMBL" id="JAGZMZ010000002">
    <property type="protein sequence ID" value="MBS4883308.1"/>
    <property type="molecule type" value="Genomic_DNA"/>
</dbReference>
<comment type="caution">
    <text evidence="1">The sequence shown here is derived from an EMBL/GenBank/DDBJ whole genome shotgun (WGS) entry which is preliminary data.</text>
</comment>
<reference evidence="1" key="1">
    <citation type="submission" date="2021-02" db="EMBL/GenBank/DDBJ databases">
        <title>Infant gut strain persistence is associated with maternal origin, phylogeny, and functional potential including surface adhesion and iron acquisition.</title>
        <authorList>
            <person name="Lou Y.C."/>
        </authorList>
    </citation>
    <scope>NUCLEOTIDE SEQUENCE</scope>
    <source>
        <strain evidence="1">L3_108_103G1_dasL3_108_103G1_concoct_2</strain>
    </source>
</reference>
<name>A0A942W8X4_9FIRM</name>